<sequence>MEEQDQRQNKLEELKEQYLKQREAAEKELDTQAKMQSVLRRFLNEDAMARLGNVKLVNKELYMKAFQSIMSLAQRGYVKEKLNDGEVKQILLQLKGNREINIKRK</sequence>
<dbReference type="AlphaFoldDB" id="A0A7J4IZH1"/>
<dbReference type="InterPro" id="IPR002836">
    <property type="entry name" value="PDCD5-like"/>
</dbReference>
<reference evidence="4" key="1">
    <citation type="journal article" date="2020" name="bioRxiv">
        <title>A rank-normalized archaeal taxonomy based on genome phylogeny resolves widespread incomplete and uneven classifications.</title>
        <authorList>
            <person name="Rinke C."/>
            <person name="Chuvochina M."/>
            <person name="Mussig A.J."/>
            <person name="Chaumeil P.-A."/>
            <person name="Waite D.W."/>
            <person name="Whitman W.B."/>
            <person name="Parks D.H."/>
            <person name="Hugenholtz P."/>
        </authorList>
    </citation>
    <scope>NUCLEOTIDE SEQUENCE [LARGE SCALE GENOMIC DNA]</scope>
</reference>
<evidence type="ECO:0008006" key="5">
    <source>
        <dbReference type="Google" id="ProtNLM"/>
    </source>
</evidence>
<keyword evidence="2" id="KW-0175">Coiled coil</keyword>
<comment type="caution">
    <text evidence="3">The sequence shown here is derived from an EMBL/GenBank/DDBJ whole genome shotgun (WGS) entry which is preliminary data.</text>
</comment>
<accession>A0A7J4IZH1</accession>
<dbReference type="EMBL" id="DUGC01000053">
    <property type="protein sequence ID" value="HIH09685.1"/>
    <property type="molecule type" value="Genomic_DNA"/>
</dbReference>
<dbReference type="Pfam" id="PF01984">
    <property type="entry name" value="dsDNA_bind"/>
    <property type="match status" value="1"/>
</dbReference>
<protein>
    <recommendedName>
        <fullName evidence="5">DNA-binding protein</fullName>
    </recommendedName>
</protein>
<dbReference type="InterPro" id="IPR036883">
    <property type="entry name" value="PDCD5-like_sf"/>
</dbReference>
<name>A0A7J4IZH1_9ARCH</name>
<comment type="similarity">
    <text evidence="1">Belongs to the PDCD5 family.</text>
</comment>
<feature type="coiled-coil region" evidence="2">
    <location>
        <begin position="1"/>
        <end position="35"/>
    </location>
</feature>
<dbReference type="Proteomes" id="UP000565078">
    <property type="component" value="Unassembled WGS sequence"/>
</dbReference>
<evidence type="ECO:0000313" key="4">
    <source>
        <dbReference type="Proteomes" id="UP000565078"/>
    </source>
</evidence>
<dbReference type="PIRSF" id="PIRSF015730">
    <property type="entry name" value="TFAR19"/>
    <property type="match status" value="1"/>
</dbReference>
<gene>
    <name evidence="3" type="ORF">HA254_03355</name>
</gene>
<dbReference type="SUPFAM" id="SSF46950">
    <property type="entry name" value="Double-stranded DNA-binding domain"/>
    <property type="match status" value="1"/>
</dbReference>
<organism evidence="3 4">
    <name type="scientific">Candidatus Iainarchaeum sp</name>
    <dbReference type="NCBI Taxonomy" id="3101447"/>
    <lineage>
        <taxon>Archaea</taxon>
        <taxon>Candidatus Iainarchaeota</taxon>
        <taxon>Candidatus Iainarchaeia</taxon>
        <taxon>Candidatus Iainarchaeales</taxon>
        <taxon>Candidatus Iainarchaeaceae</taxon>
        <taxon>Candidatus Iainarchaeum</taxon>
    </lineage>
</organism>
<evidence type="ECO:0000256" key="1">
    <source>
        <dbReference type="ARBA" id="ARBA00010490"/>
    </source>
</evidence>
<proteinExistence type="inferred from homology"/>
<dbReference type="Gene3D" id="1.10.8.140">
    <property type="entry name" value="PDCD5-like"/>
    <property type="match status" value="1"/>
</dbReference>
<evidence type="ECO:0000256" key="2">
    <source>
        <dbReference type="SAM" id="Coils"/>
    </source>
</evidence>
<evidence type="ECO:0000313" key="3">
    <source>
        <dbReference type="EMBL" id="HIH09685.1"/>
    </source>
</evidence>
<dbReference type="GO" id="GO:0003677">
    <property type="term" value="F:DNA binding"/>
    <property type="evidence" value="ECO:0007669"/>
    <property type="project" value="InterPro"/>
</dbReference>